<evidence type="ECO:0000313" key="4">
    <source>
        <dbReference type="Proteomes" id="UP001152467"/>
    </source>
</evidence>
<dbReference type="InterPro" id="IPR001036">
    <property type="entry name" value="Acrflvin-R"/>
</dbReference>
<dbReference type="SUPFAM" id="SSF82693">
    <property type="entry name" value="Multidrug efflux transporter AcrB pore domain, PN1, PN2, PC1 and PC2 subdomains"/>
    <property type="match status" value="1"/>
</dbReference>
<dbReference type="Gene3D" id="3.30.70.1320">
    <property type="entry name" value="Multidrug efflux transporter AcrB pore domain like"/>
    <property type="match status" value="1"/>
</dbReference>
<feature type="domain" description="SSD" evidence="2">
    <location>
        <begin position="892"/>
        <end position="1009"/>
    </location>
</feature>
<proteinExistence type="predicted"/>
<sequence length="1052" mass="116327">MTTFSLNRPYYVVACAIVLLVLGIISALNLPVQLLPEISKNEIVVTNSWPQASPEEVEREITEPMEELLSKINGVIEYKSDISLGRSKTRLRFASGTDMNQAYIDVIDRVNQIKTLPKTALEPKIQNLAINNRGSVATLLLSPKNKEIVLDRDDFTRIYEQQIKNSLLSIEGVKGISVALNPTEKRISVRFDPHRLAMYEVTLEEIKKALNNSLNSSGGQVEQGGREFTVRFKGRVEVDDLYQIVVKQKAQRDIRLGELAQVSFDYVNDSNPVFWNGKNAFYISIFPASNANTLSLIESINIHLQILNRDVLGARGMILENSSDDSKNIVNAMDMLKGNLLLGIVLATIVLFAFIRSKTTILIIFSSLPLSILCTFIVLSLLDRSFNIISIAGVALSTGMILDAAIVIVDSIVRRKEQGMSTLDAVREGAGKVSGALITSVVSSVVVFIPIALMESAEGQLFHDLAITISVALVSSLLVSMSVIPLLLKYFLNNTSLNDSNHPIIDKSARLISRSLRNKKIALTITVLLFVVPVIGLKWAMPHAEVLPQVKGNIAWGYFSFNQSLNDEAVKSEIIQPVITRIEQHIASGEAPNIHDYLIYSDSDKSATILVKANEDTKASEIKSWLRSELAMNDSLFRVYSGVESILRTSLSNSREVSIDIGGINFEHLQDVGKQVKALVREAFPDVRVRTNIPLELANPTYVFTPINERIFSLGENQQGLSTKLAAMNYGSYVTEYFDGNETLPLFLQAHEWQSVDQLLDAPFFYPEKGSVPLRSMLDYQLSVSAQELFRLNGHRTLSVKVTTPDGVALQDFIAQLKEQVGPQITPLLSNNEFFSYRGSASRLQQLLGEMQSQFLFATLLLLLLVIALFQSVKYGVLCLLSLPIAIFGGALSLQLTNLFVFQPMDIITMLGFIILIGLVINNAILFVEFYRTQFNEHADHFNAIESAVKSRSRAILMSSLTSIFGMLPLALLPGTGVEIYRGLAVIIATGMLCSLLFSLPVLSALLTLTRHFGDKTEMSSQFNKEAVKSSLSLAVSNEKQAMSLSQSRSVK</sequence>
<evidence type="ECO:0000256" key="1">
    <source>
        <dbReference type="SAM" id="Phobius"/>
    </source>
</evidence>
<dbReference type="Gene3D" id="1.20.1640.10">
    <property type="entry name" value="Multidrug efflux transporter AcrB transmembrane domain"/>
    <property type="match status" value="2"/>
</dbReference>
<feature type="transmembrane region" description="Helical" evidence="1">
    <location>
        <begin position="984"/>
        <end position="1009"/>
    </location>
</feature>
<feature type="transmembrane region" description="Helical" evidence="1">
    <location>
        <begin position="388"/>
        <end position="413"/>
    </location>
</feature>
<dbReference type="PANTHER" id="PTHR32063:SF0">
    <property type="entry name" value="SWARMING MOTILITY PROTEIN SWRC"/>
    <property type="match status" value="1"/>
</dbReference>
<dbReference type="GO" id="GO:0005886">
    <property type="term" value="C:plasma membrane"/>
    <property type="evidence" value="ECO:0007669"/>
    <property type="project" value="TreeGrafter"/>
</dbReference>
<dbReference type="RefSeq" id="WP_261626539.1">
    <property type="nucleotide sequence ID" value="NZ_CAMAPC010000009.1"/>
</dbReference>
<dbReference type="PROSITE" id="PS50156">
    <property type="entry name" value="SSD"/>
    <property type="match status" value="1"/>
</dbReference>
<dbReference type="EMBL" id="CAMAPC010000009">
    <property type="protein sequence ID" value="CAH9060208.1"/>
    <property type="molecule type" value="Genomic_DNA"/>
</dbReference>
<feature type="transmembrane region" description="Helical" evidence="1">
    <location>
        <begin position="362"/>
        <end position="382"/>
    </location>
</feature>
<keyword evidence="1" id="KW-0472">Membrane</keyword>
<dbReference type="Gene3D" id="3.30.2090.10">
    <property type="entry name" value="Multidrug efflux transporter AcrB TolC docking domain, DN and DC subdomains"/>
    <property type="match status" value="2"/>
</dbReference>
<dbReference type="PRINTS" id="PR00702">
    <property type="entry name" value="ACRIFLAVINRP"/>
</dbReference>
<feature type="transmembrane region" description="Helical" evidence="1">
    <location>
        <begin position="907"/>
        <end position="928"/>
    </location>
</feature>
<protein>
    <submittedName>
        <fullName evidence="3">Cobalt-zinc-cadmium resistance protein CzcA</fullName>
    </submittedName>
</protein>
<reference evidence="3" key="1">
    <citation type="submission" date="2022-07" db="EMBL/GenBank/DDBJ databases">
        <authorList>
            <person name="Criscuolo A."/>
        </authorList>
    </citation>
    <scope>NUCLEOTIDE SEQUENCE</scope>
    <source>
        <strain evidence="3">CIP111854</strain>
    </source>
</reference>
<evidence type="ECO:0000313" key="3">
    <source>
        <dbReference type="EMBL" id="CAH9060208.1"/>
    </source>
</evidence>
<dbReference type="Proteomes" id="UP001152467">
    <property type="component" value="Unassembled WGS sequence"/>
</dbReference>
<feature type="transmembrane region" description="Helical" evidence="1">
    <location>
        <begin position="877"/>
        <end position="901"/>
    </location>
</feature>
<feature type="transmembrane region" description="Helical" evidence="1">
    <location>
        <begin position="336"/>
        <end position="355"/>
    </location>
</feature>
<dbReference type="Gene3D" id="3.30.70.1440">
    <property type="entry name" value="Multidrug efflux transporter AcrB pore domain"/>
    <property type="match status" value="1"/>
</dbReference>
<feature type="transmembrane region" description="Helical" evidence="1">
    <location>
        <begin position="955"/>
        <end position="972"/>
    </location>
</feature>
<feature type="transmembrane region" description="Helical" evidence="1">
    <location>
        <begin position="521"/>
        <end position="541"/>
    </location>
</feature>
<dbReference type="InterPro" id="IPR027463">
    <property type="entry name" value="AcrB_DN_DC_subdom"/>
</dbReference>
<dbReference type="SUPFAM" id="SSF82866">
    <property type="entry name" value="Multidrug efflux transporter AcrB transmembrane domain"/>
    <property type="match status" value="2"/>
</dbReference>
<dbReference type="PANTHER" id="PTHR32063">
    <property type="match status" value="1"/>
</dbReference>
<name>A0A9W4QZI9_9GAMM</name>
<dbReference type="Pfam" id="PF00873">
    <property type="entry name" value="ACR_tran"/>
    <property type="match status" value="1"/>
</dbReference>
<dbReference type="Gene3D" id="3.30.70.1430">
    <property type="entry name" value="Multidrug efflux transporter AcrB pore domain"/>
    <property type="match status" value="2"/>
</dbReference>
<gene>
    <name evidence="3" type="primary">czcA_2</name>
    <name evidence="3" type="ORF">PSECIP111854_02559</name>
</gene>
<feature type="transmembrane region" description="Helical" evidence="1">
    <location>
        <begin position="433"/>
        <end position="453"/>
    </location>
</feature>
<keyword evidence="1" id="KW-0812">Transmembrane</keyword>
<feature type="transmembrane region" description="Helical" evidence="1">
    <location>
        <begin position="851"/>
        <end position="870"/>
    </location>
</feature>
<feature type="transmembrane region" description="Helical" evidence="1">
    <location>
        <begin position="465"/>
        <end position="488"/>
    </location>
</feature>
<dbReference type="InterPro" id="IPR000731">
    <property type="entry name" value="SSD"/>
</dbReference>
<accession>A0A9W4QZI9</accession>
<evidence type="ECO:0000259" key="2">
    <source>
        <dbReference type="PROSITE" id="PS50156"/>
    </source>
</evidence>
<dbReference type="GO" id="GO:0042910">
    <property type="term" value="F:xenobiotic transmembrane transporter activity"/>
    <property type="evidence" value="ECO:0007669"/>
    <property type="project" value="TreeGrafter"/>
</dbReference>
<dbReference type="SUPFAM" id="SSF82714">
    <property type="entry name" value="Multidrug efflux transporter AcrB TolC docking domain, DN and DC subdomains"/>
    <property type="match status" value="1"/>
</dbReference>
<comment type="caution">
    <text evidence="3">The sequence shown here is derived from an EMBL/GenBank/DDBJ whole genome shotgun (WGS) entry which is preliminary data.</text>
</comment>
<organism evidence="3 4">
    <name type="scientific">Pseudoalteromonas holothuriae</name>
    <dbReference type="NCBI Taxonomy" id="2963714"/>
    <lineage>
        <taxon>Bacteria</taxon>
        <taxon>Pseudomonadati</taxon>
        <taxon>Pseudomonadota</taxon>
        <taxon>Gammaproteobacteria</taxon>
        <taxon>Alteromonadales</taxon>
        <taxon>Pseudoalteromonadaceae</taxon>
        <taxon>Pseudoalteromonas</taxon>
    </lineage>
</organism>
<keyword evidence="1" id="KW-1133">Transmembrane helix</keyword>
<dbReference type="AlphaFoldDB" id="A0A9W4QZI9"/>
<keyword evidence="4" id="KW-1185">Reference proteome</keyword>